<evidence type="ECO:0000259" key="12">
    <source>
        <dbReference type="PROSITE" id="PS51873"/>
    </source>
</evidence>
<dbReference type="FunCoup" id="T0RNI6">
    <property type="interactions" value="441"/>
</dbReference>
<name>T0RNI6_SAPDV</name>
<dbReference type="SUPFAM" id="SSF57850">
    <property type="entry name" value="RING/U-box"/>
    <property type="match status" value="3"/>
</dbReference>
<dbReference type="FunFam" id="3.30.40.10:FF:000019">
    <property type="entry name" value="RBR-type E3 ubiquitin transferase"/>
    <property type="match status" value="1"/>
</dbReference>
<dbReference type="VEuPathDB" id="FungiDB:SDRG_10724"/>
<dbReference type="Pfam" id="PF22191">
    <property type="entry name" value="IBR_1"/>
    <property type="match status" value="1"/>
</dbReference>
<feature type="domain" description="RING-type" evidence="11">
    <location>
        <begin position="145"/>
        <end position="192"/>
    </location>
</feature>
<dbReference type="GeneID" id="19951451"/>
<dbReference type="GO" id="GO:0061630">
    <property type="term" value="F:ubiquitin protein ligase activity"/>
    <property type="evidence" value="ECO:0007669"/>
    <property type="project" value="UniProtKB-EC"/>
</dbReference>
<keyword evidence="4" id="KW-0479">Metal-binding</keyword>
<dbReference type="InterPro" id="IPR002867">
    <property type="entry name" value="IBR_dom"/>
</dbReference>
<evidence type="ECO:0000256" key="7">
    <source>
        <dbReference type="ARBA" id="ARBA00022786"/>
    </source>
</evidence>
<protein>
    <recommendedName>
        <fullName evidence="2">RBR-type E3 ubiquitin transferase</fullName>
        <ecNumber evidence="2">2.3.2.31</ecNumber>
    </recommendedName>
</protein>
<dbReference type="InterPro" id="IPR031127">
    <property type="entry name" value="E3_UB_ligase_RBR"/>
</dbReference>
<dbReference type="OrthoDB" id="10009520at2759"/>
<dbReference type="InterPro" id="IPR045840">
    <property type="entry name" value="Ariadne"/>
</dbReference>
<dbReference type="PANTHER" id="PTHR11685">
    <property type="entry name" value="RBR FAMILY RING FINGER AND IBR DOMAIN-CONTAINING"/>
    <property type="match status" value="1"/>
</dbReference>
<dbReference type="STRING" id="1156394.T0RNI6"/>
<dbReference type="EC" id="2.3.2.31" evidence="2"/>
<dbReference type="FunFam" id="1.20.120.1750:FF:000022">
    <property type="entry name" value="RBR-type E3 ubiquitin transferase"/>
    <property type="match status" value="1"/>
</dbReference>
<evidence type="ECO:0000313" key="14">
    <source>
        <dbReference type="Proteomes" id="UP000030762"/>
    </source>
</evidence>
<dbReference type="OMA" id="HRFCMIC"/>
<evidence type="ECO:0000256" key="6">
    <source>
        <dbReference type="ARBA" id="ARBA00022771"/>
    </source>
</evidence>
<keyword evidence="7" id="KW-0833">Ubl conjugation pathway</keyword>
<evidence type="ECO:0000256" key="1">
    <source>
        <dbReference type="ARBA" id="ARBA00001798"/>
    </source>
</evidence>
<dbReference type="Pfam" id="PF01485">
    <property type="entry name" value="IBR"/>
    <property type="match status" value="1"/>
</dbReference>
<dbReference type="InterPro" id="IPR013083">
    <property type="entry name" value="Znf_RING/FYVE/PHD"/>
</dbReference>
<comment type="catalytic activity">
    <reaction evidence="1">
        <text>[E2 ubiquitin-conjugating enzyme]-S-ubiquitinyl-L-cysteine + [acceptor protein]-L-lysine = [E2 ubiquitin-conjugating enzyme]-L-cysteine + [acceptor protein]-N(6)-ubiquitinyl-L-lysine.</text>
        <dbReference type="EC" id="2.3.2.31"/>
    </reaction>
</comment>
<dbReference type="Gene3D" id="3.30.40.10">
    <property type="entry name" value="Zinc/RING finger domain, C3HC4 (zinc finger)"/>
    <property type="match status" value="1"/>
</dbReference>
<dbReference type="SMART" id="SM00647">
    <property type="entry name" value="IBR"/>
    <property type="match status" value="2"/>
</dbReference>
<dbReference type="PROSITE" id="PS50089">
    <property type="entry name" value="ZF_RING_2"/>
    <property type="match status" value="1"/>
</dbReference>
<evidence type="ECO:0000256" key="10">
    <source>
        <dbReference type="SAM" id="MobiDB-lite"/>
    </source>
</evidence>
<evidence type="ECO:0000313" key="13">
    <source>
        <dbReference type="EMBL" id="EQC31552.1"/>
    </source>
</evidence>
<reference evidence="13 14" key="1">
    <citation type="submission" date="2012-04" db="EMBL/GenBank/DDBJ databases">
        <title>The Genome Sequence of Saprolegnia declina VS20.</title>
        <authorList>
            <consortium name="The Broad Institute Genome Sequencing Platform"/>
            <person name="Russ C."/>
            <person name="Nusbaum C."/>
            <person name="Tyler B."/>
            <person name="van West P."/>
            <person name="Dieguez-Uribeondo J."/>
            <person name="de Bruijn I."/>
            <person name="Tripathy S."/>
            <person name="Jiang R."/>
            <person name="Young S.K."/>
            <person name="Zeng Q."/>
            <person name="Gargeya S."/>
            <person name="Fitzgerald M."/>
            <person name="Haas B."/>
            <person name="Abouelleil A."/>
            <person name="Alvarado L."/>
            <person name="Arachchi H.M."/>
            <person name="Berlin A."/>
            <person name="Chapman S.B."/>
            <person name="Goldberg J."/>
            <person name="Griggs A."/>
            <person name="Gujja S."/>
            <person name="Hansen M."/>
            <person name="Howarth C."/>
            <person name="Imamovic A."/>
            <person name="Larimer J."/>
            <person name="McCowen C."/>
            <person name="Montmayeur A."/>
            <person name="Murphy C."/>
            <person name="Neiman D."/>
            <person name="Pearson M."/>
            <person name="Priest M."/>
            <person name="Roberts A."/>
            <person name="Saif S."/>
            <person name="Shea T."/>
            <person name="Sisk P."/>
            <person name="Sykes S."/>
            <person name="Wortman J."/>
            <person name="Nusbaum C."/>
            <person name="Birren B."/>
        </authorList>
    </citation>
    <scope>NUCLEOTIDE SEQUENCE [LARGE SCALE GENOMIC DNA]</scope>
    <source>
        <strain evidence="13 14">VS20</strain>
    </source>
</reference>
<dbReference type="InterPro" id="IPR044066">
    <property type="entry name" value="TRIAD_supradom"/>
</dbReference>
<dbReference type="InParanoid" id="T0RNI6"/>
<organism evidence="13 14">
    <name type="scientific">Saprolegnia diclina (strain VS20)</name>
    <dbReference type="NCBI Taxonomy" id="1156394"/>
    <lineage>
        <taxon>Eukaryota</taxon>
        <taxon>Sar</taxon>
        <taxon>Stramenopiles</taxon>
        <taxon>Oomycota</taxon>
        <taxon>Saprolegniomycetes</taxon>
        <taxon>Saprolegniales</taxon>
        <taxon>Saprolegniaceae</taxon>
        <taxon>Saprolegnia</taxon>
    </lineage>
</organism>
<proteinExistence type="predicted"/>
<keyword evidence="3" id="KW-0808">Transferase</keyword>
<dbReference type="eggNOG" id="KOG1815">
    <property type="taxonomic scope" value="Eukaryota"/>
</dbReference>
<evidence type="ECO:0000256" key="9">
    <source>
        <dbReference type="PROSITE-ProRule" id="PRU00175"/>
    </source>
</evidence>
<keyword evidence="5" id="KW-0677">Repeat</keyword>
<dbReference type="InterPro" id="IPR001841">
    <property type="entry name" value="Znf_RING"/>
</dbReference>
<evidence type="ECO:0000256" key="4">
    <source>
        <dbReference type="ARBA" id="ARBA00022723"/>
    </source>
</evidence>
<dbReference type="GO" id="GO:0008270">
    <property type="term" value="F:zinc ion binding"/>
    <property type="evidence" value="ECO:0007669"/>
    <property type="project" value="UniProtKB-KW"/>
</dbReference>
<keyword evidence="14" id="KW-1185">Reference proteome</keyword>
<keyword evidence="8" id="KW-0862">Zinc</keyword>
<dbReference type="GO" id="GO:0016567">
    <property type="term" value="P:protein ubiquitination"/>
    <property type="evidence" value="ECO:0007669"/>
    <property type="project" value="InterPro"/>
</dbReference>
<feature type="domain" description="RING-type" evidence="12">
    <location>
        <begin position="141"/>
        <end position="350"/>
    </location>
</feature>
<keyword evidence="6 9" id="KW-0863">Zinc-finger</keyword>
<dbReference type="EMBL" id="JH767168">
    <property type="protein sequence ID" value="EQC31552.1"/>
    <property type="molecule type" value="Genomic_DNA"/>
</dbReference>
<dbReference type="InterPro" id="IPR048962">
    <property type="entry name" value="ARIH1-like_UBL"/>
</dbReference>
<dbReference type="PROSITE" id="PS51873">
    <property type="entry name" value="TRIAD"/>
    <property type="match status" value="1"/>
</dbReference>
<evidence type="ECO:0000256" key="2">
    <source>
        <dbReference type="ARBA" id="ARBA00012251"/>
    </source>
</evidence>
<dbReference type="RefSeq" id="XP_008614951.1">
    <property type="nucleotide sequence ID" value="XM_008616729.1"/>
</dbReference>
<evidence type="ECO:0000256" key="3">
    <source>
        <dbReference type="ARBA" id="ARBA00022679"/>
    </source>
</evidence>
<evidence type="ECO:0000259" key="11">
    <source>
        <dbReference type="PROSITE" id="PS50089"/>
    </source>
</evidence>
<dbReference type="Gene3D" id="1.20.120.1750">
    <property type="match status" value="1"/>
</dbReference>
<dbReference type="Proteomes" id="UP000030762">
    <property type="component" value="Unassembled WGS sequence"/>
</dbReference>
<evidence type="ECO:0000256" key="8">
    <source>
        <dbReference type="ARBA" id="ARBA00022833"/>
    </source>
</evidence>
<gene>
    <name evidence="13" type="ORF">SDRG_10724</name>
</gene>
<sequence length="503" mass="56910">MSAISEDTVHVDMEQEREEDEMESFGFQEDDDDDEEYDYESDADDDDDDGQAIAAPTNTPADVASNEYRIISPDLLRTQKDDLVRDVASILSVSVDKASLLLRHLFWDKEKLLNMYWSDPEAVDAAAGACFTGKEVDAATCKDPCMICMETPESGFTALGCQHLFCRVCWLGYLQTKISEGPLCVTTTCPQHGCKERVSDSIFKKLLPANEYKAFDKFLLRSFVDINRSIRWCPAPGCNNAIVSSGGLTTVSCSCGCLFCLRCGEEAHAPVTCDQLALWQEKCKNESETANWILANTKKCPKCSVRIEKNQGCNHMTCRGCKYEFCWICMDVWSNHNSATGGYYKCNRYDPAAAPQDTDAARAKAELDRYLHYYQRYANHAEAGRYALRMRENTDARMTEFEAEANGSYMDVGFLNAAIEAMVACRRVLKYSYVYAYYLSPGPEKNLFEYLQEDLERNTEHLTHLAEKPLNEIDRSELNNYTRVTEKFLKNLLGDVDDGLVQE</sequence>
<dbReference type="Pfam" id="PF13923">
    <property type="entry name" value="zf-C3HC4_2"/>
    <property type="match status" value="1"/>
</dbReference>
<evidence type="ECO:0000256" key="5">
    <source>
        <dbReference type="ARBA" id="ARBA00022737"/>
    </source>
</evidence>
<dbReference type="Pfam" id="PF19422">
    <property type="entry name" value="Ariadne"/>
    <property type="match status" value="1"/>
</dbReference>
<feature type="region of interest" description="Disordered" evidence="10">
    <location>
        <begin position="1"/>
        <end position="51"/>
    </location>
</feature>
<accession>T0RNI6</accession>
<dbReference type="CDD" id="cd20346">
    <property type="entry name" value="BRcat_RBR_ANKIB1"/>
    <property type="match status" value="1"/>
</dbReference>
<dbReference type="AlphaFoldDB" id="T0RNI6"/>
<feature type="compositionally biased region" description="Acidic residues" evidence="10">
    <location>
        <begin position="15"/>
        <end position="50"/>
    </location>
</feature>
<dbReference type="Pfam" id="PF21235">
    <property type="entry name" value="UBA_ARI1"/>
    <property type="match status" value="1"/>
</dbReference>